<feature type="signal peptide" evidence="1">
    <location>
        <begin position="1"/>
        <end position="44"/>
    </location>
</feature>
<evidence type="ECO:0000256" key="1">
    <source>
        <dbReference type="SAM" id="SignalP"/>
    </source>
</evidence>
<proteinExistence type="predicted"/>
<accession>A0A1K0ICM7</accession>
<evidence type="ECO:0000313" key="2">
    <source>
        <dbReference type="EMBL" id="SCU75062.1"/>
    </source>
</evidence>
<protein>
    <submittedName>
        <fullName evidence="2">Uncharacterized protein</fullName>
    </submittedName>
</protein>
<reference evidence="2" key="1">
    <citation type="submission" date="2016-09" db="EMBL/GenBank/DDBJ databases">
        <authorList>
            <person name="Capua I."/>
            <person name="De Benedictis P."/>
            <person name="Joannis T."/>
            <person name="Lombin L.H."/>
            <person name="Cattoli G."/>
        </authorList>
    </citation>
    <scope>NUCLEOTIDE SEQUENCE</scope>
    <source>
        <strain evidence="2">B9</strain>
    </source>
</reference>
<gene>
    <name evidence="2" type="ORF">CNECB9_2200019</name>
</gene>
<keyword evidence="1" id="KW-0732">Signal</keyword>
<dbReference type="EMBL" id="FMSH01000136">
    <property type="protein sequence ID" value="SCU75062.1"/>
    <property type="molecule type" value="Genomic_DNA"/>
</dbReference>
<name>A0A1K0ICM7_CUPNE</name>
<organism evidence="2">
    <name type="scientific">Cupriavidus necator</name>
    <name type="common">Alcaligenes eutrophus</name>
    <name type="synonym">Ralstonia eutropha</name>
    <dbReference type="NCBI Taxonomy" id="106590"/>
    <lineage>
        <taxon>Bacteria</taxon>
        <taxon>Pseudomonadati</taxon>
        <taxon>Pseudomonadota</taxon>
        <taxon>Betaproteobacteria</taxon>
        <taxon>Burkholderiales</taxon>
        <taxon>Burkholderiaceae</taxon>
        <taxon>Cupriavidus</taxon>
    </lineage>
</organism>
<feature type="chain" id="PRO_5012046450" evidence="1">
    <location>
        <begin position="45"/>
        <end position="201"/>
    </location>
</feature>
<sequence length="201" mass="21860">MDRVQVGVIDMLHRAGASMRSPIACTIRPVALSFLLALSVSAHAEQVPEAVIDSCLLFDRSSDSSISISPIEGDANLIDEVTTPGYQLFTPEGDRNKLRVGYATSKRGSDDYIFVGPRRGFIKRAVAVGKLPPTRVEEPSLAAFAVLRQRGQRYVCVMESNGNGSTAFVRSAFVGRIPLSKNATLKLFYKVADVKKLRGTQ</sequence>
<dbReference type="AlphaFoldDB" id="A0A1K0ICM7"/>